<dbReference type="InterPro" id="IPR016131">
    <property type="entry name" value="Haemerythrin_Fe_BS"/>
</dbReference>
<dbReference type="SUPFAM" id="SSF47188">
    <property type="entry name" value="Hemerythrin-like"/>
    <property type="match status" value="1"/>
</dbReference>
<keyword evidence="2" id="KW-0561">Oxygen transport</keyword>
<dbReference type="NCBIfam" id="TIGR02481">
    <property type="entry name" value="hemeryth_dom"/>
    <property type="match status" value="1"/>
</dbReference>
<dbReference type="PROSITE" id="PS00550">
    <property type="entry name" value="HEMERYTHRINS"/>
    <property type="match status" value="1"/>
</dbReference>
<protein>
    <submittedName>
        <fullName evidence="6">Hemerythrin-like protein</fullName>
    </submittedName>
</protein>
<keyword evidence="4" id="KW-0408">Iron</keyword>
<name>M2YBG2_9PROT</name>
<dbReference type="Pfam" id="PF01814">
    <property type="entry name" value="Hemerythrin"/>
    <property type="match status" value="1"/>
</dbReference>
<evidence type="ECO:0000259" key="5">
    <source>
        <dbReference type="Pfam" id="PF01814"/>
    </source>
</evidence>
<dbReference type="Proteomes" id="UP000011744">
    <property type="component" value="Unassembled WGS sequence"/>
</dbReference>
<gene>
    <name evidence="6" type="ORF">H261_08588</name>
</gene>
<keyword evidence="2" id="KW-0813">Transport</keyword>
<dbReference type="OrthoDB" id="5296936at2"/>
<proteinExistence type="inferred from homology"/>
<dbReference type="GO" id="GO:0005344">
    <property type="term" value="F:oxygen carrier activity"/>
    <property type="evidence" value="ECO:0007669"/>
    <property type="project" value="UniProtKB-KW"/>
</dbReference>
<feature type="domain" description="Hemerythrin-like" evidence="5">
    <location>
        <begin position="21"/>
        <end position="131"/>
    </location>
</feature>
<dbReference type="PANTHER" id="PTHR37164">
    <property type="entry name" value="BACTERIOHEMERYTHRIN"/>
    <property type="match status" value="1"/>
</dbReference>
<dbReference type="EMBL" id="AONQ01000018">
    <property type="protein sequence ID" value="EME70366.1"/>
    <property type="molecule type" value="Genomic_DNA"/>
</dbReference>
<dbReference type="InterPro" id="IPR035938">
    <property type="entry name" value="Hemerythrin-like_sf"/>
</dbReference>
<dbReference type="eggNOG" id="COG2703">
    <property type="taxonomic scope" value="Bacteria"/>
</dbReference>
<keyword evidence="3" id="KW-0479">Metal-binding</keyword>
<dbReference type="CDD" id="cd12107">
    <property type="entry name" value="Hemerythrin"/>
    <property type="match status" value="1"/>
</dbReference>
<reference evidence="6 7" key="1">
    <citation type="journal article" date="2014" name="Genome Announc.">
        <title>Draft Genome Sequence of Magnetospirillum sp. Strain SO-1, a Freshwater Magnetotactic Bacterium Isolated from the Ol'khovka River, Russia.</title>
        <authorList>
            <person name="Grouzdev D.S."/>
            <person name="Dziuba M.V."/>
            <person name="Sukhacheva M.S."/>
            <person name="Mardanov A.V."/>
            <person name="Beletskiy A.V."/>
            <person name="Kuznetsov B.B."/>
            <person name="Skryabin K.G."/>
        </authorList>
    </citation>
    <scope>NUCLEOTIDE SEQUENCE [LARGE SCALE GENOMIC DNA]</scope>
    <source>
        <strain evidence="6 7">SO-1</strain>
    </source>
</reference>
<accession>M2YBG2</accession>
<sequence length="140" mass="15679">MSGNALWQYRWSDDFALGDPIVDAQHRAFFEEAAALRSALASEEPKDEIVAYCTAFIANLRAHFADEEQLMARIGFPALAVHRQEHERLLARTEEVVAGIHAADCLIDCLLGTHALMEALVEHVANQDMRLKSFMPRQCA</sequence>
<evidence type="ECO:0000256" key="4">
    <source>
        <dbReference type="ARBA" id="ARBA00023004"/>
    </source>
</evidence>
<dbReference type="Gene3D" id="1.20.120.50">
    <property type="entry name" value="Hemerythrin-like"/>
    <property type="match status" value="1"/>
</dbReference>
<comment type="caution">
    <text evidence="6">The sequence shown here is derived from an EMBL/GenBank/DDBJ whole genome shotgun (WGS) entry which is preliminary data.</text>
</comment>
<evidence type="ECO:0000313" key="7">
    <source>
        <dbReference type="Proteomes" id="UP000011744"/>
    </source>
</evidence>
<dbReference type="InterPro" id="IPR012312">
    <property type="entry name" value="Hemerythrin-like"/>
</dbReference>
<dbReference type="STRING" id="1244869.H261_08588"/>
<evidence type="ECO:0000256" key="2">
    <source>
        <dbReference type="ARBA" id="ARBA00022621"/>
    </source>
</evidence>
<organism evidence="6 7">
    <name type="scientific">Paramagnetospirillum caucaseum</name>
    <dbReference type="NCBI Taxonomy" id="1244869"/>
    <lineage>
        <taxon>Bacteria</taxon>
        <taxon>Pseudomonadati</taxon>
        <taxon>Pseudomonadota</taxon>
        <taxon>Alphaproteobacteria</taxon>
        <taxon>Rhodospirillales</taxon>
        <taxon>Magnetospirillaceae</taxon>
        <taxon>Paramagnetospirillum</taxon>
    </lineage>
</organism>
<dbReference type="RefSeq" id="WP_008616492.1">
    <property type="nucleotide sequence ID" value="NZ_AONQ01000018.1"/>
</dbReference>
<dbReference type="InterPro" id="IPR050669">
    <property type="entry name" value="Hemerythrin"/>
</dbReference>
<dbReference type="GO" id="GO:0046872">
    <property type="term" value="F:metal ion binding"/>
    <property type="evidence" value="ECO:0007669"/>
    <property type="project" value="UniProtKB-KW"/>
</dbReference>
<evidence type="ECO:0000256" key="1">
    <source>
        <dbReference type="ARBA" id="ARBA00010587"/>
    </source>
</evidence>
<evidence type="ECO:0000256" key="3">
    <source>
        <dbReference type="ARBA" id="ARBA00022723"/>
    </source>
</evidence>
<dbReference type="PANTHER" id="PTHR37164:SF1">
    <property type="entry name" value="BACTERIOHEMERYTHRIN"/>
    <property type="match status" value="1"/>
</dbReference>
<keyword evidence="7" id="KW-1185">Reference proteome</keyword>
<comment type="similarity">
    <text evidence="1">Belongs to the hemerythrin family.</text>
</comment>
<evidence type="ECO:0000313" key="6">
    <source>
        <dbReference type="EMBL" id="EME70366.1"/>
    </source>
</evidence>
<dbReference type="AlphaFoldDB" id="M2YBG2"/>
<dbReference type="PATRIC" id="fig|1244869.3.peg.1735"/>
<dbReference type="InterPro" id="IPR012827">
    <property type="entry name" value="Hemerythrin_metal-bd"/>
</dbReference>